<dbReference type="Proteomes" id="UP000814140">
    <property type="component" value="Unassembled WGS sequence"/>
</dbReference>
<reference evidence="1" key="2">
    <citation type="journal article" date="2022" name="New Phytol.">
        <title>Evolutionary transition to the ectomycorrhizal habit in the genomes of a hyperdiverse lineage of mushroom-forming fungi.</title>
        <authorList>
            <person name="Looney B."/>
            <person name="Miyauchi S."/>
            <person name="Morin E."/>
            <person name="Drula E."/>
            <person name="Courty P.E."/>
            <person name="Kohler A."/>
            <person name="Kuo A."/>
            <person name="LaButti K."/>
            <person name="Pangilinan J."/>
            <person name="Lipzen A."/>
            <person name="Riley R."/>
            <person name="Andreopoulos W."/>
            <person name="He G."/>
            <person name="Johnson J."/>
            <person name="Nolan M."/>
            <person name="Tritt A."/>
            <person name="Barry K.W."/>
            <person name="Grigoriev I.V."/>
            <person name="Nagy L.G."/>
            <person name="Hibbett D."/>
            <person name="Henrissat B."/>
            <person name="Matheny P.B."/>
            <person name="Labbe J."/>
            <person name="Martin F.M."/>
        </authorList>
    </citation>
    <scope>NUCLEOTIDE SEQUENCE</scope>
    <source>
        <strain evidence="1">HHB10654</strain>
    </source>
</reference>
<comment type="caution">
    <text evidence="1">The sequence shown here is derived from an EMBL/GenBank/DDBJ whole genome shotgun (WGS) entry which is preliminary data.</text>
</comment>
<accession>A0ACB8T4B7</accession>
<keyword evidence="1" id="KW-0238">DNA-binding</keyword>
<evidence type="ECO:0000313" key="1">
    <source>
        <dbReference type="EMBL" id="KAI0063684.1"/>
    </source>
</evidence>
<keyword evidence="1" id="KW-0371">Homeobox</keyword>
<keyword evidence="2" id="KW-1185">Reference proteome</keyword>
<organism evidence="1 2">
    <name type="scientific">Artomyces pyxidatus</name>
    <dbReference type="NCBI Taxonomy" id="48021"/>
    <lineage>
        <taxon>Eukaryota</taxon>
        <taxon>Fungi</taxon>
        <taxon>Dikarya</taxon>
        <taxon>Basidiomycota</taxon>
        <taxon>Agaricomycotina</taxon>
        <taxon>Agaricomycetes</taxon>
        <taxon>Russulales</taxon>
        <taxon>Auriscalpiaceae</taxon>
        <taxon>Artomyces</taxon>
    </lineage>
</organism>
<protein>
    <submittedName>
        <fullName evidence="1">Homeobox-domain-containing protein</fullName>
    </submittedName>
</protein>
<evidence type="ECO:0000313" key="2">
    <source>
        <dbReference type="Proteomes" id="UP000814140"/>
    </source>
</evidence>
<proteinExistence type="predicted"/>
<name>A0ACB8T4B7_9AGAM</name>
<reference evidence="1" key="1">
    <citation type="submission" date="2021-03" db="EMBL/GenBank/DDBJ databases">
        <authorList>
            <consortium name="DOE Joint Genome Institute"/>
            <person name="Ahrendt S."/>
            <person name="Looney B.P."/>
            <person name="Miyauchi S."/>
            <person name="Morin E."/>
            <person name="Drula E."/>
            <person name="Courty P.E."/>
            <person name="Chicoki N."/>
            <person name="Fauchery L."/>
            <person name="Kohler A."/>
            <person name="Kuo A."/>
            <person name="Labutti K."/>
            <person name="Pangilinan J."/>
            <person name="Lipzen A."/>
            <person name="Riley R."/>
            <person name="Andreopoulos W."/>
            <person name="He G."/>
            <person name="Johnson J."/>
            <person name="Barry K.W."/>
            <person name="Grigoriev I.V."/>
            <person name="Nagy L."/>
            <person name="Hibbett D."/>
            <person name="Henrissat B."/>
            <person name="Matheny P.B."/>
            <person name="Labbe J."/>
            <person name="Martin F."/>
        </authorList>
    </citation>
    <scope>NUCLEOTIDE SEQUENCE</scope>
    <source>
        <strain evidence="1">HHB10654</strain>
    </source>
</reference>
<dbReference type="EMBL" id="MU277202">
    <property type="protein sequence ID" value="KAI0063684.1"/>
    <property type="molecule type" value="Genomic_DNA"/>
</dbReference>
<gene>
    <name evidence="1" type="ORF">BV25DRAFT_405551</name>
</gene>
<sequence>MSHNYDISRQSRRSTPIDPHSGSSLHGQGRPRLPPLTSLDFRPTTHPPVSSNAQYYSQPRQSQLAYDTSGYSHSQYNTQYTAPAQPQQQHQQQAYATYAHQQQPDPRYAAGQQAYTYSSHASRTSPPLVQDPRRLPPLSVPQQQPARHDAYSQSAQYYAQSHMDTQMMSATSDVRSPHATYPSAYAQQYQAMPGQYATTHSPPRGVPHAGPPGQHYPQMGVSHASVERTAPIRTPVQLPYARAAPVMSPVDAYDAPDSAESTIKKKRKRADARQLEVLNNTYNRTAFPSTEERAALAKELDMSARSVQIWFQNKRQSMRSTGRANAPAANTSSISQPFNSEPSPAPSSLGHYPGMASVVSPASTAGPSRSSYSSRSPPPNVPMGRTGQSPSPPGGRDRADAESRKQWYSGRGGY</sequence>